<protein>
    <submittedName>
        <fullName evidence="1">Serine/threonine-protein kinase Aurora-1</fullName>
    </submittedName>
</protein>
<gene>
    <name evidence="1" type="ORF">LOK49_LG01G01866</name>
</gene>
<organism evidence="1 2">
    <name type="scientific">Camellia lanceoleosa</name>
    <dbReference type="NCBI Taxonomy" id="1840588"/>
    <lineage>
        <taxon>Eukaryota</taxon>
        <taxon>Viridiplantae</taxon>
        <taxon>Streptophyta</taxon>
        <taxon>Embryophyta</taxon>
        <taxon>Tracheophyta</taxon>
        <taxon>Spermatophyta</taxon>
        <taxon>Magnoliopsida</taxon>
        <taxon>eudicotyledons</taxon>
        <taxon>Gunneridae</taxon>
        <taxon>Pentapetalae</taxon>
        <taxon>asterids</taxon>
        <taxon>Ericales</taxon>
        <taxon>Theaceae</taxon>
        <taxon>Camellia</taxon>
    </lineage>
</organism>
<evidence type="ECO:0000313" key="1">
    <source>
        <dbReference type="EMBL" id="KAI8031081.1"/>
    </source>
</evidence>
<accession>A0ACC0J0S0</accession>
<comment type="caution">
    <text evidence="1">The sequence shown here is derived from an EMBL/GenBank/DDBJ whole genome shotgun (WGS) entry which is preliminary data.</text>
</comment>
<keyword evidence="1" id="KW-0808">Transferase</keyword>
<dbReference type="Proteomes" id="UP001060215">
    <property type="component" value="Chromosome 1"/>
</dbReference>
<dbReference type="EMBL" id="CM045758">
    <property type="protein sequence ID" value="KAI8031081.1"/>
    <property type="molecule type" value="Genomic_DNA"/>
</dbReference>
<keyword evidence="2" id="KW-1185">Reference proteome</keyword>
<name>A0ACC0J0S0_9ERIC</name>
<reference evidence="1 2" key="1">
    <citation type="journal article" date="2022" name="Plant J.">
        <title>Chromosome-level genome of Camellia lanceoleosa provides a valuable resource for understanding genome evolution and self-incompatibility.</title>
        <authorList>
            <person name="Gong W."/>
            <person name="Xiao S."/>
            <person name="Wang L."/>
            <person name="Liao Z."/>
            <person name="Chang Y."/>
            <person name="Mo W."/>
            <person name="Hu G."/>
            <person name="Li W."/>
            <person name="Zhao G."/>
            <person name="Zhu H."/>
            <person name="Hu X."/>
            <person name="Ji K."/>
            <person name="Xiang X."/>
            <person name="Song Q."/>
            <person name="Yuan D."/>
            <person name="Jin S."/>
            <person name="Zhang L."/>
        </authorList>
    </citation>
    <scope>NUCLEOTIDE SEQUENCE [LARGE SCALE GENOMIC DNA]</scope>
    <source>
        <strain evidence="1">SQ_2022a</strain>
    </source>
</reference>
<sequence>MASSEISTVEKRRQTLNDFDIGKPLRRGKFGHVYLAREKREYKETSEEPKQAAPEESEQQEVEKAEDKTVEDTQQEPEPEPEPEKEEEEEVPPLISTDQTKDLLGLNEINPKATELEESRR</sequence>
<proteinExistence type="predicted"/>
<keyword evidence="1" id="KW-0418">Kinase</keyword>
<evidence type="ECO:0000313" key="2">
    <source>
        <dbReference type="Proteomes" id="UP001060215"/>
    </source>
</evidence>